<sequence>MIKWVGLLVGAMGVTVSGCGSDAERVAVGAASVGAMTSARVTSLTGASVTWTREGVAGLFLNATQAGLGGGEERSLPQGTTASMDVCVPLDMFKVPRVAVDPRFATVVREIGLPGKGRIIQQGWVLPSAVQAERVMRAVDKKLGACRYSGAAPVSLRPGQRLWGKSVVHSYPRDLNGWKGYRIEQTAKADGERVSVGTGVVLHRGPVVLRLEYVNYVPRTAEGALRTYNMGILRKVLMRRV</sequence>
<dbReference type="RefSeq" id="WP_346114045.1">
    <property type="nucleotide sequence ID" value="NZ_BAAAMU010000147.1"/>
</dbReference>
<keyword evidence="2" id="KW-1185">Reference proteome</keyword>
<organism evidence="1 2">
    <name type="scientific">Nonomuraea maheshkhaliensis</name>
    <dbReference type="NCBI Taxonomy" id="419590"/>
    <lineage>
        <taxon>Bacteria</taxon>
        <taxon>Bacillati</taxon>
        <taxon>Actinomycetota</taxon>
        <taxon>Actinomycetes</taxon>
        <taxon>Streptosporangiales</taxon>
        <taxon>Streptosporangiaceae</taxon>
        <taxon>Nonomuraea</taxon>
    </lineage>
</organism>
<gene>
    <name evidence="1" type="ORF">GCM10009733_098440</name>
</gene>
<comment type="caution">
    <text evidence="1">The sequence shown here is derived from an EMBL/GenBank/DDBJ whole genome shotgun (WGS) entry which is preliminary data.</text>
</comment>
<name>A0ABN2HEG7_9ACTN</name>
<reference evidence="1 2" key="1">
    <citation type="journal article" date="2019" name="Int. J. Syst. Evol. Microbiol.">
        <title>The Global Catalogue of Microorganisms (GCM) 10K type strain sequencing project: providing services to taxonomists for standard genome sequencing and annotation.</title>
        <authorList>
            <consortium name="The Broad Institute Genomics Platform"/>
            <consortium name="The Broad Institute Genome Sequencing Center for Infectious Disease"/>
            <person name="Wu L."/>
            <person name="Ma J."/>
        </authorList>
    </citation>
    <scope>NUCLEOTIDE SEQUENCE [LARGE SCALE GENOMIC DNA]</scope>
    <source>
        <strain evidence="1 2">JCM 13929</strain>
    </source>
</reference>
<proteinExistence type="predicted"/>
<dbReference type="Proteomes" id="UP001500064">
    <property type="component" value="Unassembled WGS sequence"/>
</dbReference>
<evidence type="ECO:0000313" key="2">
    <source>
        <dbReference type="Proteomes" id="UP001500064"/>
    </source>
</evidence>
<dbReference type="EMBL" id="BAAAMU010000147">
    <property type="protein sequence ID" value="GAA1686069.1"/>
    <property type="molecule type" value="Genomic_DNA"/>
</dbReference>
<dbReference type="PROSITE" id="PS51257">
    <property type="entry name" value="PROKAR_LIPOPROTEIN"/>
    <property type="match status" value="1"/>
</dbReference>
<evidence type="ECO:0000313" key="1">
    <source>
        <dbReference type="EMBL" id="GAA1686069.1"/>
    </source>
</evidence>
<protein>
    <submittedName>
        <fullName evidence="1">Uncharacterized protein</fullName>
    </submittedName>
</protein>
<accession>A0ABN2HEG7</accession>